<protein>
    <submittedName>
        <fullName evidence="1">Alkaline phosphatase family protein</fullName>
    </submittedName>
</protein>
<gene>
    <name evidence="1" type="ORF">RHODO2019_13390</name>
</gene>
<dbReference type="PANTHER" id="PTHR10151">
    <property type="entry name" value="ECTONUCLEOTIDE PYROPHOSPHATASE/PHOSPHODIESTERASE"/>
    <property type="match status" value="1"/>
</dbReference>
<dbReference type="RefSeq" id="WP_265382252.1">
    <property type="nucleotide sequence ID" value="NZ_CP110615.1"/>
</dbReference>
<dbReference type="Pfam" id="PF01663">
    <property type="entry name" value="Phosphodiest"/>
    <property type="match status" value="1"/>
</dbReference>
<keyword evidence="2" id="KW-1185">Reference proteome</keyword>
<evidence type="ECO:0000313" key="1">
    <source>
        <dbReference type="EMBL" id="UZJ24145.1"/>
    </source>
</evidence>
<sequence>MTPRPLDLPCPAYGSHSLADLGPAVLAGLGVPGERAGLGLHDLRRVVVLLVDGMGSEQLREHSELAPFLSSLAGAPLTACFPTTTVTSISSWGTGLTPGQHGLPGYTSWLPEADAVVGWLAWSTVGGRDPDGVSVAGRDLRRELPPEDVQPATTIFERAAADGIAVTQCAPAAFLGSGLTRAVLRGAEFPGAVGGGDVLAQAGEAVRRGDRSLVYCYTSELDTVGHVRGPGSEAWCEQLRLVDGLARRLAEILPPEATLLVTADHGMVRVAEESKVDLDTTPGLLDGVLAVAGEPRVRHLRVRGGADRDVVDTWRGVLGARAWVGTGDDAVGAGLFGPSVTAAARSRIGDVLAIALDDLAVVSATKHPREAALVGHHGALTPAELDIPLLRT</sequence>
<dbReference type="Gene3D" id="3.40.720.10">
    <property type="entry name" value="Alkaline Phosphatase, subunit A"/>
    <property type="match status" value="1"/>
</dbReference>
<dbReference type="InterPro" id="IPR017850">
    <property type="entry name" value="Alkaline_phosphatase_core_sf"/>
</dbReference>
<proteinExistence type="predicted"/>
<accession>A0ABY6NXM2</accession>
<dbReference type="SUPFAM" id="SSF53649">
    <property type="entry name" value="Alkaline phosphatase-like"/>
    <property type="match status" value="1"/>
</dbReference>
<name>A0ABY6NXM2_9NOCA</name>
<dbReference type="EMBL" id="CP110615">
    <property type="protein sequence ID" value="UZJ24145.1"/>
    <property type="molecule type" value="Genomic_DNA"/>
</dbReference>
<reference evidence="1" key="1">
    <citation type="submission" date="2022-10" db="EMBL/GenBank/DDBJ databases">
        <title>Rhodococcus sp.75.</title>
        <authorList>
            <person name="Sun M."/>
        </authorList>
    </citation>
    <scope>NUCLEOTIDE SEQUENCE</scope>
    <source>
        <strain evidence="1">75</strain>
    </source>
</reference>
<dbReference type="PANTHER" id="PTHR10151:SF120">
    <property type="entry name" value="BIS(5'-ADENOSYL)-TRIPHOSPHATASE"/>
    <property type="match status" value="1"/>
</dbReference>
<organism evidence="1 2">
    <name type="scientific">Rhodococcus antarcticus</name>
    <dbReference type="NCBI Taxonomy" id="2987751"/>
    <lineage>
        <taxon>Bacteria</taxon>
        <taxon>Bacillati</taxon>
        <taxon>Actinomycetota</taxon>
        <taxon>Actinomycetes</taxon>
        <taxon>Mycobacteriales</taxon>
        <taxon>Nocardiaceae</taxon>
        <taxon>Rhodococcus</taxon>
    </lineage>
</organism>
<evidence type="ECO:0000313" key="2">
    <source>
        <dbReference type="Proteomes" id="UP001164965"/>
    </source>
</evidence>
<dbReference type="Proteomes" id="UP001164965">
    <property type="component" value="Chromosome"/>
</dbReference>
<dbReference type="InterPro" id="IPR002591">
    <property type="entry name" value="Phosphodiest/P_Trfase"/>
</dbReference>